<dbReference type="GO" id="GO:0043565">
    <property type="term" value="F:sequence-specific DNA binding"/>
    <property type="evidence" value="ECO:0007669"/>
    <property type="project" value="InterPro"/>
</dbReference>
<dbReference type="AlphaFoldDB" id="A0A4P8XN01"/>
<name>A0A4P8XN01_9BACL</name>
<keyword evidence="2" id="KW-0238">DNA-binding</keyword>
<reference evidence="5 6" key="1">
    <citation type="submission" date="2019-05" db="EMBL/GenBank/DDBJ databases">
        <authorList>
            <person name="Chen C."/>
        </authorList>
    </citation>
    <scope>NUCLEOTIDE SEQUENCE [LARGE SCALE GENOMIC DNA]</scope>
    <source>
        <strain evidence="5 6">HB172198</strain>
    </source>
</reference>
<gene>
    <name evidence="5" type="ORF">E6C60_2934</name>
</gene>
<protein>
    <submittedName>
        <fullName evidence="5">Transcriptional regulator, AraC family</fullName>
    </submittedName>
</protein>
<dbReference type="Proteomes" id="UP000300879">
    <property type="component" value="Chromosome"/>
</dbReference>
<dbReference type="PANTHER" id="PTHR43280:SF28">
    <property type="entry name" value="HTH-TYPE TRANSCRIPTIONAL ACTIVATOR RHAS"/>
    <property type="match status" value="1"/>
</dbReference>
<keyword evidence="1" id="KW-0805">Transcription regulation</keyword>
<evidence type="ECO:0000256" key="1">
    <source>
        <dbReference type="ARBA" id="ARBA00023015"/>
    </source>
</evidence>
<dbReference type="PRINTS" id="PR00032">
    <property type="entry name" value="HTHARAC"/>
</dbReference>
<proteinExistence type="predicted"/>
<dbReference type="GO" id="GO:0003700">
    <property type="term" value="F:DNA-binding transcription factor activity"/>
    <property type="evidence" value="ECO:0007669"/>
    <property type="project" value="InterPro"/>
</dbReference>
<evidence type="ECO:0000313" key="5">
    <source>
        <dbReference type="EMBL" id="QCT03645.1"/>
    </source>
</evidence>
<dbReference type="EMBL" id="CP040396">
    <property type="protein sequence ID" value="QCT03645.1"/>
    <property type="molecule type" value="Genomic_DNA"/>
</dbReference>
<dbReference type="InterPro" id="IPR018060">
    <property type="entry name" value="HTH_AraC"/>
</dbReference>
<dbReference type="PANTHER" id="PTHR43280">
    <property type="entry name" value="ARAC-FAMILY TRANSCRIPTIONAL REGULATOR"/>
    <property type="match status" value="1"/>
</dbReference>
<dbReference type="SMART" id="SM00342">
    <property type="entry name" value="HTH_ARAC"/>
    <property type="match status" value="1"/>
</dbReference>
<keyword evidence="6" id="KW-1185">Reference proteome</keyword>
<evidence type="ECO:0000313" key="6">
    <source>
        <dbReference type="Proteomes" id="UP000300879"/>
    </source>
</evidence>
<dbReference type="InterPro" id="IPR037923">
    <property type="entry name" value="HTH-like"/>
</dbReference>
<dbReference type="OrthoDB" id="9802228at2"/>
<sequence length="298" mass="34309">MSISLETLHVTNEQVNPRILTSVYFNGTQREKASRLKNRLVYDYELEFYTESEGAIDLNGTLYPVKKNDVVFRRPGDLNQSIMPYSCHLVVFDMLNNTGKEDCEYTVGTIQEVSQPYYMNPILNAIPTILSPPFAEKYEYWFQRIFNEFIKQNAGSHLLIKSIILQIIHQLHEDHIVHQSSKDVPSSAHSKMIKNTVTCIQANLEESWNLAKLAQISGMSTSYFHSVFTKVMQQTPNQYINELRLEKAKKMLLTTDASILDIAMRCGFGSSAYFGFLFKKKTGVSPIHFRKIYSNPYF</sequence>
<dbReference type="InterPro" id="IPR009057">
    <property type="entry name" value="Homeodomain-like_sf"/>
</dbReference>
<accession>A0A4P8XN01</accession>
<dbReference type="Gene3D" id="1.10.10.60">
    <property type="entry name" value="Homeodomain-like"/>
    <property type="match status" value="2"/>
</dbReference>
<dbReference type="SUPFAM" id="SSF51215">
    <property type="entry name" value="Regulatory protein AraC"/>
    <property type="match status" value="1"/>
</dbReference>
<dbReference type="InterPro" id="IPR020449">
    <property type="entry name" value="Tscrpt_reg_AraC-type_HTH"/>
</dbReference>
<evidence type="ECO:0000259" key="4">
    <source>
        <dbReference type="PROSITE" id="PS01124"/>
    </source>
</evidence>
<dbReference type="SUPFAM" id="SSF46689">
    <property type="entry name" value="Homeodomain-like"/>
    <property type="match status" value="2"/>
</dbReference>
<organism evidence="5 6">
    <name type="scientific">Paenibacillus algicola</name>
    <dbReference type="NCBI Taxonomy" id="2565926"/>
    <lineage>
        <taxon>Bacteria</taxon>
        <taxon>Bacillati</taxon>
        <taxon>Bacillota</taxon>
        <taxon>Bacilli</taxon>
        <taxon>Bacillales</taxon>
        <taxon>Paenibacillaceae</taxon>
        <taxon>Paenibacillus</taxon>
    </lineage>
</organism>
<dbReference type="Pfam" id="PF12833">
    <property type="entry name" value="HTH_18"/>
    <property type="match status" value="1"/>
</dbReference>
<dbReference type="PROSITE" id="PS00041">
    <property type="entry name" value="HTH_ARAC_FAMILY_1"/>
    <property type="match status" value="1"/>
</dbReference>
<dbReference type="InterPro" id="IPR018062">
    <property type="entry name" value="HTH_AraC-typ_CS"/>
</dbReference>
<dbReference type="RefSeq" id="WP_138226487.1">
    <property type="nucleotide sequence ID" value="NZ_CP040396.1"/>
</dbReference>
<feature type="domain" description="HTH araC/xylS-type" evidence="4">
    <location>
        <begin position="194"/>
        <end position="292"/>
    </location>
</feature>
<dbReference type="PROSITE" id="PS01124">
    <property type="entry name" value="HTH_ARAC_FAMILY_2"/>
    <property type="match status" value="1"/>
</dbReference>
<dbReference type="KEGG" id="palo:E6C60_2934"/>
<evidence type="ECO:0000256" key="3">
    <source>
        <dbReference type="ARBA" id="ARBA00023163"/>
    </source>
</evidence>
<keyword evidence="3" id="KW-0804">Transcription</keyword>
<evidence type="ECO:0000256" key="2">
    <source>
        <dbReference type="ARBA" id="ARBA00023125"/>
    </source>
</evidence>